<evidence type="ECO:0000313" key="2">
    <source>
        <dbReference type="EMBL" id="ALP92969.1"/>
    </source>
</evidence>
<proteinExistence type="predicted"/>
<dbReference type="Proteomes" id="UP000064844">
    <property type="component" value="Chromosome"/>
</dbReference>
<dbReference type="Pfam" id="PF04296">
    <property type="entry name" value="YlxR"/>
    <property type="match status" value="1"/>
</dbReference>
<dbReference type="InterPro" id="IPR007393">
    <property type="entry name" value="YlxR_dom"/>
</dbReference>
<reference evidence="2 4" key="1">
    <citation type="journal article" date="2015" name="Nat. Commun.">
        <title>Production of butyrate from lysine and the Amadori product fructoselysine by a human gut commensal.</title>
        <authorList>
            <person name="Bui T.P."/>
            <person name="Ritari J."/>
            <person name="Boeren S."/>
            <person name="de Waard P."/>
            <person name="Plugge C.M."/>
            <person name="de Vos W.M."/>
        </authorList>
    </citation>
    <scope>NUCLEOTIDE SEQUENCE [LARGE SCALE GENOMIC DNA]</scope>
    <source>
        <strain evidence="2 4">AF211</strain>
    </source>
</reference>
<dbReference type="SUPFAM" id="SSF64376">
    <property type="entry name" value="YlxR-like"/>
    <property type="match status" value="1"/>
</dbReference>
<evidence type="ECO:0000313" key="5">
    <source>
        <dbReference type="Proteomes" id="UP000245778"/>
    </source>
</evidence>
<dbReference type="NCBIfam" id="NF047356">
    <property type="entry name" value="RNA_bind_RnpM"/>
    <property type="match status" value="1"/>
</dbReference>
<dbReference type="Proteomes" id="UP000245778">
    <property type="component" value="Unassembled WGS sequence"/>
</dbReference>
<dbReference type="RefSeq" id="WP_058117034.1">
    <property type="nucleotide sequence ID" value="NZ_CALICV010000134.1"/>
</dbReference>
<reference evidence="4" key="2">
    <citation type="submission" date="2015-04" db="EMBL/GenBank/DDBJ databases">
        <title>A butyrogenic pathway from the amino acid lysine in a human gut commensal.</title>
        <authorList>
            <person name="de Vos W.M."/>
            <person name="Bui N.T.P."/>
            <person name="Plugge C.M."/>
            <person name="Ritari J."/>
        </authorList>
    </citation>
    <scope>NUCLEOTIDE SEQUENCE [LARGE SCALE GENOMIC DNA]</scope>
    <source>
        <strain evidence="4">AF211</strain>
    </source>
</reference>
<accession>A0A0S2W0Y1</accession>
<sequence length="92" mass="10165">MPKKIPMRQCVGCREMKEKRALIRVVKSPEGEISLDFRGKKPGRGAYLCPDPACLARARKSKALERAFSTALPGEVYEALEGQMKAGEEQNG</sequence>
<dbReference type="STRING" id="1297617.IB211_00574"/>
<evidence type="ECO:0000313" key="4">
    <source>
        <dbReference type="Proteomes" id="UP000064844"/>
    </source>
</evidence>
<feature type="domain" description="YlxR" evidence="1">
    <location>
        <begin position="8"/>
        <end position="81"/>
    </location>
</feature>
<dbReference type="EMBL" id="CP011307">
    <property type="protein sequence ID" value="ALP92969.1"/>
    <property type="molecule type" value="Genomic_DNA"/>
</dbReference>
<gene>
    <name evidence="3" type="ORF">C7373_10116</name>
    <name evidence="2" type="ORF">IB211_00574</name>
</gene>
<name>A0A0S2W0Y1_9FIRM</name>
<protein>
    <submittedName>
        <fullName evidence="2">Nucleic-acid-binding protein implicated in transcription termination</fullName>
    </submittedName>
</protein>
<dbReference type="InterPro" id="IPR035931">
    <property type="entry name" value="YlxR-like_sf"/>
</dbReference>
<dbReference type="KEGG" id="ibu:IB211_00574"/>
<dbReference type="PANTHER" id="PTHR34215">
    <property type="entry name" value="BLL0784 PROTEIN"/>
    <property type="match status" value="1"/>
</dbReference>
<dbReference type="CDD" id="cd00279">
    <property type="entry name" value="YlxR"/>
    <property type="match status" value="1"/>
</dbReference>
<dbReference type="GeneID" id="93228238"/>
<reference evidence="3 5" key="3">
    <citation type="submission" date="2018-04" db="EMBL/GenBank/DDBJ databases">
        <title>Genomic Encyclopedia of Type Strains, Phase IV (KMG-IV): sequencing the most valuable type-strain genomes for metagenomic binning, comparative biology and taxonomic classification.</title>
        <authorList>
            <person name="Goeker M."/>
        </authorList>
    </citation>
    <scope>NUCLEOTIDE SEQUENCE [LARGE SCALE GENOMIC DNA]</scope>
    <source>
        <strain evidence="3 5">DSM 26588</strain>
    </source>
</reference>
<keyword evidence="4" id="KW-1185">Reference proteome</keyword>
<evidence type="ECO:0000313" key="3">
    <source>
        <dbReference type="EMBL" id="PVY59504.1"/>
    </source>
</evidence>
<evidence type="ECO:0000259" key="1">
    <source>
        <dbReference type="Pfam" id="PF04296"/>
    </source>
</evidence>
<dbReference type="EMBL" id="QEKK01000001">
    <property type="protein sequence ID" value="PVY59504.1"/>
    <property type="molecule type" value="Genomic_DNA"/>
</dbReference>
<dbReference type="AlphaFoldDB" id="A0A0S2W0Y1"/>
<dbReference type="PATRIC" id="fig|1297617.4.peg.583"/>
<dbReference type="InterPro" id="IPR037465">
    <property type="entry name" value="YlxR"/>
</dbReference>
<dbReference type="Gene3D" id="3.30.1230.10">
    <property type="entry name" value="YlxR-like"/>
    <property type="match status" value="1"/>
</dbReference>
<dbReference type="eggNOG" id="COG2740">
    <property type="taxonomic scope" value="Bacteria"/>
</dbReference>
<dbReference type="OrthoDB" id="9813251at2"/>
<dbReference type="PANTHER" id="PTHR34215:SF1">
    <property type="entry name" value="YLXR DOMAIN-CONTAINING PROTEIN"/>
    <property type="match status" value="1"/>
</dbReference>
<organism evidence="2 4">
    <name type="scientific">Intestinimonas butyriciproducens</name>
    <dbReference type="NCBI Taxonomy" id="1297617"/>
    <lineage>
        <taxon>Bacteria</taxon>
        <taxon>Bacillati</taxon>
        <taxon>Bacillota</taxon>
        <taxon>Clostridia</taxon>
        <taxon>Eubacteriales</taxon>
        <taxon>Intestinimonas</taxon>
    </lineage>
</organism>